<name>A0A9P6UHG3_9FUNG</name>
<accession>A0A9P6UHG3</accession>
<sequence length="522" mass="59782">MVLLPPNNTDTDNGTPWLRLLDIMVPCIKTYLEPGRPQEDNLKDEDMLEREEMQALGYYESISSDDEGDFEYGDDRYAQEYDRPLLMDQKDEEGLLRILKMNPQLQSFKLSVLPKDPQIFLIRLAPLLPRLKHLELFHMPQRHRPAVNVAVIDAFLRNCASTVESVSLGVKFSATATTKEVIETKGLLRPLIESSKDKTHPVLKLLRFLDSADPKMAEALIPFIKGCRNIRMIDAPAIRDNGREDHDDWIMTAPKLYSAFQEATGRRIGTFKARNWQSNQPLESDELVANIISAFEDLSDYKGLWHAINLSQTEGSMRTIRAIIDCCHEGLNSLVLVMCGKVSSEEIQTILSKATHLRHLECNRWFCDLGQSMLMAQDVISSTWSCTWLVRLNVHIGGIPRPDIKCTEDGEETSERFELDSCTTEETHAFQRRVYQQLGRLTLLEELHLGYSRVGYAQEHQPYGSDNVQRNCLEMTLKSGLDELCELKCMRELGVAFMAHRIEKDEVDWMQVNWPKLHTIQG</sequence>
<dbReference type="Gene3D" id="3.80.10.10">
    <property type="entry name" value="Ribonuclease Inhibitor"/>
    <property type="match status" value="1"/>
</dbReference>
<gene>
    <name evidence="1" type="ORF">BGZ97_003803</name>
</gene>
<feature type="non-terminal residue" evidence="1">
    <location>
        <position position="522"/>
    </location>
</feature>
<dbReference type="AlphaFoldDB" id="A0A9P6UHG3"/>
<protein>
    <submittedName>
        <fullName evidence="1">Uncharacterized protein</fullName>
    </submittedName>
</protein>
<comment type="caution">
    <text evidence="1">The sequence shown here is derived from an EMBL/GenBank/DDBJ whole genome shotgun (WGS) entry which is preliminary data.</text>
</comment>
<dbReference type="OrthoDB" id="2366709at2759"/>
<keyword evidence="2" id="KW-1185">Reference proteome</keyword>
<dbReference type="Proteomes" id="UP000823405">
    <property type="component" value="Unassembled WGS sequence"/>
</dbReference>
<evidence type="ECO:0000313" key="2">
    <source>
        <dbReference type="Proteomes" id="UP000823405"/>
    </source>
</evidence>
<dbReference type="InterPro" id="IPR032675">
    <property type="entry name" value="LRR_dom_sf"/>
</dbReference>
<proteinExistence type="predicted"/>
<evidence type="ECO:0000313" key="1">
    <source>
        <dbReference type="EMBL" id="KAG0299269.1"/>
    </source>
</evidence>
<organism evidence="1 2">
    <name type="scientific">Linnemannia gamsii</name>
    <dbReference type="NCBI Taxonomy" id="64522"/>
    <lineage>
        <taxon>Eukaryota</taxon>
        <taxon>Fungi</taxon>
        <taxon>Fungi incertae sedis</taxon>
        <taxon>Mucoromycota</taxon>
        <taxon>Mortierellomycotina</taxon>
        <taxon>Mortierellomycetes</taxon>
        <taxon>Mortierellales</taxon>
        <taxon>Mortierellaceae</taxon>
        <taxon>Linnemannia</taxon>
    </lineage>
</organism>
<reference evidence="1" key="1">
    <citation type="journal article" date="2020" name="Fungal Divers.">
        <title>Resolving the Mortierellaceae phylogeny through synthesis of multi-gene phylogenetics and phylogenomics.</title>
        <authorList>
            <person name="Vandepol N."/>
            <person name="Liber J."/>
            <person name="Desiro A."/>
            <person name="Na H."/>
            <person name="Kennedy M."/>
            <person name="Barry K."/>
            <person name="Grigoriev I.V."/>
            <person name="Miller A.N."/>
            <person name="O'Donnell K."/>
            <person name="Stajich J.E."/>
            <person name="Bonito G."/>
        </authorList>
    </citation>
    <scope>NUCLEOTIDE SEQUENCE</scope>
    <source>
        <strain evidence="1">NVP60</strain>
    </source>
</reference>
<dbReference type="EMBL" id="JAAAIN010001915">
    <property type="protein sequence ID" value="KAG0299269.1"/>
    <property type="molecule type" value="Genomic_DNA"/>
</dbReference>